<evidence type="ECO:0000256" key="8">
    <source>
        <dbReference type="ARBA" id="ARBA00049244"/>
    </source>
</evidence>
<dbReference type="InterPro" id="IPR004365">
    <property type="entry name" value="NA-bd_OB_tRNA"/>
</dbReference>
<dbReference type="InterPro" id="IPR040982">
    <property type="entry name" value="DNA_pol3_finger"/>
</dbReference>
<dbReference type="NCBIfam" id="TIGR00594">
    <property type="entry name" value="polc"/>
    <property type="match status" value="1"/>
</dbReference>
<evidence type="ECO:0000256" key="4">
    <source>
        <dbReference type="ARBA" id="ARBA00022679"/>
    </source>
</evidence>
<dbReference type="InterPro" id="IPR003141">
    <property type="entry name" value="Pol/His_phosphatase_N"/>
</dbReference>
<dbReference type="Pfam" id="PF02811">
    <property type="entry name" value="PHP"/>
    <property type="match status" value="1"/>
</dbReference>
<dbReference type="InterPro" id="IPR041931">
    <property type="entry name" value="DNA_pol3_alpha_thumb_dom"/>
</dbReference>
<evidence type="ECO:0000313" key="11">
    <source>
        <dbReference type="EMBL" id="CAB4923787.1"/>
    </source>
</evidence>
<evidence type="ECO:0000256" key="5">
    <source>
        <dbReference type="ARBA" id="ARBA00022695"/>
    </source>
</evidence>
<dbReference type="GO" id="GO:0006260">
    <property type="term" value="P:DNA replication"/>
    <property type="evidence" value="ECO:0007669"/>
    <property type="project" value="UniProtKB-KW"/>
</dbReference>
<dbReference type="Gene3D" id="1.10.10.1600">
    <property type="entry name" value="Bacterial DNA polymerase III alpha subunit, thumb domain"/>
    <property type="match status" value="1"/>
</dbReference>
<dbReference type="InterPro" id="IPR016195">
    <property type="entry name" value="Pol/histidinol_Pase-like"/>
</dbReference>
<evidence type="ECO:0000256" key="2">
    <source>
        <dbReference type="ARBA" id="ARBA00012417"/>
    </source>
</evidence>
<dbReference type="NCBIfam" id="NF004226">
    <property type="entry name" value="PRK05673.1"/>
    <property type="match status" value="1"/>
</dbReference>
<dbReference type="CDD" id="cd12113">
    <property type="entry name" value="PHP_PolIIIA_DnaE3"/>
    <property type="match status" value="1"/>
</dbReference>
<evidence type="ECO:0000256" key="1">
    <source>
        <dbReference type="ARBA" id="ARBA00004496"/>
    </source>
</evidence>
<dbReference type="AlphaFoldDB" id="A0A6J7HZ98"/>
<gene>
    <name evidence="11" type="ORF">UFOPK3610_01564</name>
</gene>
<evidence type="ECO:0000259" key="10">
    <source>
        <dbReference type="SMART" id="SM00481"/>
    </source>
</evidence>
<dbReference type="Pfam" id="PF14579">
    <property type="entry name" value="HHH_6"/>
    <property type="match status" value="1"/>
</dbReference>
<dbReference type="EC" id="2.7.7.7" evidence="2"/>
<dbReference type="Gene3D" id="1.10.150.870">
    <property type="match status" value="1"/>
</dbReference>
<dbReference type="PANTHER" id="PTHR32294">
    <property type="entry name" value="DNA POLYMERASE III SUBUNIT ALPHA"/>
    <property type="match status" value="1"/>
</dbReference>
<dbReference type="Pfam" id="PF01336">
    <property type="entry name" value="tRNA_anti-codon"/>
    <property type="match status" value="1"/>
</dbReference>
<comment type="subcellular location">
    <subcellularLocation>
        <location evidence="1">Cytoplasm</location>
    </subcellularLocation>
</comment>
<dbReference type="GO" id="GO:0003676">
    <property type="term" value="F:nucleic acid binding"/>
    <property type="evidence" value="ECO:0007669"/>
    <property type="project" value="InterPro"/>
</dbReference>
<feature type="domain" description="Polymerase/histidinol phosphatase N-terminal" evidence="10">
    <location>
        <begin position="1"/>
        <end position="58"/>
    </location>
</feature>
<proteinExistence type="predicted"/>
<dbReference type="InterPro" id="IPR004805">
    <property type="entry name" value="DnaE2/DnaE/PolC"/>
</dbReference>
<accession>A0A6J7HZ98</accession>
<evidence type="ECO:0000256" key="6">
    <source>
        <dbReference type="ARBA" id="ARBA00022705"/>
    </source>
</evidence>
<evidence type="ECO:0000256" key="3">
    <source>
        <dbReference type="ARBA" id="ARBA00019114"/>
    </source>
</evidence>
<dbReference type="PANTHER" id="PTHR32294:SF0">
    <property type="entry name" value="DNA POLYMERASE III SUBUNIT ALPHA"/>
    <property type="match status" value="1"/>
</dbReference>
<dbReference type="InterPro" id="IPR011708">
    <property type="entry name" value="DNA_pol3_alpha_NTPase_dom"/>
</dbReference>
<feature type="region of interest" description="Disordered" evidence="9">
    <location>
        <begin position="67"/>
        <end position="87"/>
    </location>
</feature>
<protein>
    <recommendedName>
        <fullName evidence="3">DNA polymerase III subunit alpha</fullName>
        <ecNumber evidence="2">2.7.7.7</ecNumber>
    </recommendedName>
</protein>
<keyword evidence="4" id="KW-0808">Transferase</keyword>
<dbReference type="CDD" id="cd04485">
    <property type="entry name" value="DnaE_OBF"/>
    <property type="match status" value="1"/>
</dbReference>
<dbReference type="Gene3D" id="3.20.20.140">
    <property type="entry name" value="Metal-dependent hydrolases"/>
    <property type="match status" value="1"/>
</dbReference>
<dbReference type="Pfam" id="PF07733">
    <property type="entry name" value="DNA_pol3_alpha"/>
    <property type="match status" value="1"/>
</dbReference>
<sequence>MLDGAARIDDLCAKAAELNMPAVAMTDHGNVYGAYDFAKTAKAHGIKPIVGLEGYYAPQGRFERSPFNFGGGFDEGTPEDPASGRGKQNYTHMTLWAENTAGMHNLFRLSSLASLEGQYHKPRFDRELLQTYGKGIIGTTGCPSGEVNRWLQAGEYDKARVAAADFRDILGQGNYFCELMDHGLAIEQRFRDDLLRIARDLDLPLVATNDLHYVGAEDADTHDVLLCIGTRTTMDDPKRFRFDARDFYVKTAEEMRRVWWELPEACDNTLLIAERCDITFAEGANLMPQFPVPDGYTEESYLISEVERGLATRFPNGIPQTHRDQAAYEVGVVIQMGFPGYFLVVADLVRYAKDNGIRVGPGRGSAAGAVIAWALGITDLDPIRHGLLFERFLNPERVSMPDIDIDFDERRRSDMIRYATAKYGEDRVAQIVTFGTIKAKAAIKDSARVLGYPYAVGDRITKAMPPSVMGKDIPLAGLFDEKNSRYSEAAEFRTLYDADADVRRVVDTARGLEGLKRQPGVHAAGVILCREPLLDVIPLWRREQDGSVITQFDMGACEALGLLKMDFLGLRNLSVLDDCLEHIESNRGETVVLETLELTDRTTYDLLSRGDTLGVFQLDGGPMRSLLRSMQPDNFEDISAVLALYRPGPMGANAHNDYADRKNGRKPVVPIHRELAEPLSEILGDTYGLIVYQEQVMAIAQKLAGYSLGSADLLRRAMGKKKKEILDQEFVPFRDGMRVNGYSDNAIATLWEILVPFSDYAFNKAHTAGYGLVSYWTAFLKANYAPEYMAALLTSVKDDKDKSAVYLHECRRMGIKVLPPDVNDSDADFTPRGGDIRFGLAAVRNVGSNVVESIVRTRTATGRYADFPDFIDKVEASVCNKRVVESLIKAGAFDSLGHTRRGLSQVHETMVDAAIDVKRAEAVGQFDLFASMGTADAPGITITPPIPVGEWDKTALLAYEREMLGLYVSDHPLYGVEHMLSSLTDTSVASIVSGDANDGSVVLVGGLVTGVQRKTTKQGSLWAIVTLEDLEGVVEIMAFPNVFAQSGLNLVEDAIVIVKARLDRNDDDSARLVALEISVPDLSQVKTGPIRLTMPSSRCVPPIVERLKEVLASHPGTNEVHLHLMNGERATVIRLDDRLRVTPSPSLYGDLKALLGPSCLM</sequence>
<dbReference type="Pfam" id="PF17657">
    <property type="entry name" value="DNA_pol3_finger"/>
    <property type="match status" value="1"/>
</dbReference>
<evidence type="ECO:0000256" key="9">
    <source>
        <dbReference type="SAM" id="MobiDB-lite"/>
    </source>
</evidence>
<comment type="catalytic activity">
    <reaction evidence="8">
        <text>DNA(n) + a 2'-deoxyribonucleoside 5'-triphosphate = DNA(n+1) + diphosphate</text>
        <dbReference type="Rhea" id="RHEA:22508"/>
        <dbReference type="Rhea" id="RHEA-COMP:17339"/>
        <dbReference type="Rhea" id="RHEA-COMP:17340"/>
        <dbReference type="ChEBI" id="CHEBI:33019"/>
        <dbReference type="ChEBI" id="CHEBI:61560"/>
        <dbReference type="ChEBI" id="CHEBI:173112"/>
        <dbReference type="EC" id="2.7.7.7"/>
    </reaction>
</comment>
<dbReference type="GO" id="GO:0003887">
    <property type="term" value="F:DNA-directed DNA polymerase activity"/>
    <property type="evidence" value="ECO:0007669"/>
    <property type="project" value="UniProtKB-KW"/>
</dbReference>
<dbReference type="SUPFAM" id="SSF89550">
    <property type="entry name" value="PHP domain-like"/>
    <property type="match status" value="1"/>
</dbReference>
<dbReference type="GO" id="GO:0005737">
    <property type="term" value="C:cytoplasm"/>
    <property type="evidence" value="ECO:0007669"/>
    <property type="project" value="UniProtKB-SubCell"/>
</dbReference>
<organism evidence="11">
    <name type="scientific">freshwater metagenome</name>
    <dbReference type="NCBI Taxonomy" id="449393"/>
    <lineage>
        <taxon>unclassified sequences</taxon>
        <taxon>metagenomes</taxon>
        <taxon>ecological metagenomes</taxon>
    </lineage>
</organism>
<keyword evidence="5" id="KW-0548">Nucleotidyltransferase</keyword>
<dbReference type="EMBL" id="CAFBMR010000082">
    <property type="protein sequence ID" value="CAB4923787.1"/>
    <property type="molecule type" value="Genomic_DNA"/>
</dbReference>
<dbReference type="GO" id="GO:0008408">
    <property type="term" value="F:3'-5' exonuclease activity"/>
    <property type="evidence" value="ECO:0007669"/>
    <property type="project" value="InterPro"/>
</dbReference>
<keyword evidence="7" id="KW-0239">DNA-directed DNA polymerase</keyword>
<dbReference type="InterPro" id="IPR029460">
    <property type="entry name" value="DNAPol_HHH"/>
</dbReference>
<keyword evidence="6" id="KW-0235">DNA replication</keyword>
<reference evidence="11" key="1">
    <citation type="submission" date="2020-05" db="EMBL/GenBank/DDBJ databases">
        <authorList>
            <person name="Chiriac C."/>
            <person name="Salcher M."/>
            <person name="Ghai R."/>
            <person name="Kavagutti S V."/>
        </authorList>
    </citation>
    <scope>NUCLEOTIDE SEQUENCE</scope>
</reference>
<name>A0A6J7HZ98_9ZZZZ</name>
<dbReference type="SMART" id="SM00481">
    <property type="entry name" value="POLIIIAc"/>
    <property type="match status" value="1"/>
</dbReference>
<evidence type="ECO:0000256" key="7">
    <source>
        <dbReference type="ARBA" id="ARBA00022932"/>
    </source>
</evidence>
<dbReference type="InterPro" id="IPR004013">
    <property type="entry name" value="PHP_dom"/>
</dbReference>